<gene>
    <name evidence="2" type="ORF">JOE21_003060</name>
</gene>
<sequence length="196" mass="21590">MKQLWIWALILVTMVGCGGQEVVPEKEGSEGSPQTEASSGETEEKPMDEGAAIPPFELTTEMVDALKKGEIPGLPIDFGATETAVIDTLGEPQKREEDEPSGHVELVYEHATVDLSYYQSGSQTKLDEPIVSGILFHIGLKKDEIKRVLGEPTDERAVAPGYPELEYIPGPFLLLFLTETEREFEGPYDKVLVIEQ</sequence>
<evidence type="ECO:0000256" key="1">
    <source>
        <dbReference type="SAM" id="MobiDB-lite"/>
    </source>
</evidence>
<dbReference type="Proteomes" id="UP001185012">
    <property type="component" value="Unassembled WGS sequence"/>
</dbReference>
<dbReference type="RefSeq" id="WP_309867791.1">
    <property type="nucleotide sequence ID" value="NZ_JAVDQG010000007.1"/>
</dbReference>
<feature type="compositionally biased region" description="Polar residues" evidence="1">
    <location>
        <begin position="31"/>
        <end position="40"/>
    </location>
</feature>
<name>A0ABU1IQP5_9BACL</name>
<dbReference type="EMBL" id="JAVDQG010000007">
    <property type="protein sequence ID" value="MDR6227048.1"/>
    <property type="molecule type" value="Genomic_DNA"/>
</dbReference>
<proteinExistence type="predicted"/>
<evidence type="ECO:0000313" key="2">
    <source>
        <dbReference type="EMBL" id="MDR6227048.1"/>
    </source>
</evidence>
<keyword evidence="3" id="KW-1185">Reference proteome</keyword>
<evidence type="ECO:0000313" key="3">
    <source>
        <dbReference type="Proteomes" id="UP001185012"/>
    </source>
</evidence>
<organism evidence="2 3">
    <name type="scientific">Desmospora profundinema</name>
    <dbReference type="NCBI Taxonomy" id="1571184"/>
    <lineage>
        <taxon>Bacteria</taxon>
        <taxon>Bacillati</taxon>
        <taxon>Bacillota</taxon>
        <taxon>Bacilli</taxon>
        <taxon>Bacillales</taxon>
        <taxon>Thermoactinomycetaceae</taxon>
        <taxon>Desmospora</taxon>
    </lineage>
</organism>
<accession>A0ABU1IQP5</accession>
<protein>
    <submittedName>
        <fullName evidence="2">Uncharacterized protein</fullName>
    </submittedName>
</protein>
<dbReference type="PROSITE" id="PS51257">
    <property type="entry name" value="PROKAR_LIPOPROTEIN"/>
    <property type="match status" value="1"/>
</dbReference>
<comment type="caution">
    <text evidence="2">The sequence shown here is derived from an EMBL/GenBank/DDBJ whole genome shotgun (WGS) entry which is preliminary data.</text>
</comment>
<reference evidence="2 3" key="1">
    <citation type="submission" date="2023-07" db="EMBL/GenBank/DDBJ databases">
        <title>Genomic Encyclopedia of Type Strains, Phase IV (KMG-IV): sequencing the most valuable type-strain genomes for metagenomic binning, comparative biology and taxonomic classification.</title>
        <authorList>
            <person name="Goeker M."/>
        </authorList>
    </citation>
    <scope>NUCLEOTIDE SEQUENCE [LARGE SCALE GENOMIC DNA]</scope>
    <source>
        <strain evidence="2 3">DSM 45903</strain>
    </source>
</reference>
<feature type="region of interest" description="Disordered" evidence="1">
    <location>
        <begin position="22"/>
        <end position="50"/>
    </location>
</feature>